<dbReference type="OrthoDB" id="1001127at2759"/>
<comment type="caution">
    <text evidence="1">The sequence shown here is derived from an EMBL/GenBank/DDBJ whole genome shotgun (WGS) entry which is preliminary data.</text>
</comment>
<evidence type="ECO:0000313" key="1">
    <source>
        <dbReference type="EMBL" id="MBA0798739.1"/>
    </source>
</evidence>
<protein>
    <submittedName>
        <fullName evidence="1">Uncharacterized protein</fullName>
    </submittedName>
</protein>
<accession>A0A7J9GME5</accession>
<dbReference type="Proteomes" id="UP000593560">
    <property type="component" value="Unassembled WGS sequence"/>
</dbReference>
<evidence type="ECO:0000313" key="2">
    <source>
        <dbReference type="Proteomes" id="UP000593560"/>
    </source>
</evidence>
<dbReference type="AlphaFoldDB" id="A0A7J9GME5"/>
<dbReference type="EMBL" id="JABFAD010000005">
    <property type="protein sequence ID" value="MBA0798739.1"/>
    <property type="molecule type" value="Genomic_DNA"/>
</dbReference>
<feature type="non-terminal residue" evidence="1">
    <location>
        <position position="1"/>
    </location>
</feature>
<name>A0A7J9GME5_9ROSI</name>
<proteinExistence type="predicted"/>
<keyword evidence="2" id="KW-1185">Reference proteome</keyword>
<gene>
    <name evidence="1" type="ORF">Gohar_009299</name>
</gene>
<reference evidence="1 2" key="1">
    <citation type="journal article" date="2019" name="Genome Biol. Evol.">
        <title>Insights into the evolution of the New World diploid cottons (Gossypium, subgenus Houzingenia) based on genome sequencing.</title>
        <authorList>
            <person name="Grover C.E."/>
            <person name="Arick M.A. 2nd"/>
            <person name="Thrash A."/>
            <person name="Conover J.L."/>
            <person name="Sanders W.S."/>
            <person name="Peterson D.G."/>
            <person name="Frelichowski J.E."/>
            <person name="Scheffler J.A."/>
            <person name="Scheffler B.E."/>
            <person name="Wendel J.F."/>
        </authorList>
    </citation>
    <scope>NUCLEOTIDE SEQUENCE [LARGE SCALE GENOMIC DNA]</scope>
    <source>
        <strain evidence="1">0</strain>
        <tissue evidence="1">Leaf</tissue>
    </source>
</reference>
<sequence length="136" mass="15868">GTNYVDSLDLKSYRSDSDGEVVFRRSQHVCFDPNNPIPYLELGMVFKGLEEFKTALAKIYAAIDNSDRFYKIKTFIETHKCLITFNNKKASYKFVREYFLSKIRVIPKLKLTEMQKLAKEELKVDLSRGTNNKARK</sequence>
<organism evidence="1 2">
    <name type="scientific">Gossypium harknessii</name>
    <dbReference type="NCBI Taxonomy" id="34285"/>
    <lineage>
        <taxon>Eukaryota</taxon>
        <taxon>Viridiplantae</taxon>
        <taxon>Streptophyta</taxon>
        <taxon>Embryophyta</taxon>
        <taxon>Tracheophyta</taxon>
        <taxon>Spermatophyta</taxon>
        <taxon>Magnoliopsida</taxon>
        <taxon>eudicotyledons</taxon>
        <taxon>Gunneridae</taxon>
        <taxon>Pentapetalae</taxon>
        <taxon>rosids</taxon>
        <taxon>malvids</taxon>
        <taxon>Malvales</taxon>
        <taxon>Malvaceae</taxon>
        <taxon>Malvoideae</taxon>
        <taxon>Gossypium</taxon>
    </lineage>
</organism>